<accession>A0AAV5ILK7</accession>
<proteinExistence type="predicted"/>
<protein>
    <submittedName>
        <fullName evidence="2">Uncharacterized protein</fullName>
    </submittedName>
</protein>
<evidence type="ECO:0000256" key="1">
    <source>
        <dbReference type="SAM" id="Phobius"/>
    </source>
</evidence>
<dbReference type="AlphaFoldDB" id="A0AAV5ILK7"/>
<comment type="caution">
    <text evidence="2">The sequence shown here is derived from an EMBL/GenBank/DDBJ whole genome shotgun (WGS) entry which is preliminary data.</text>
</comment>
<dbReference type="EMBL" id="BPVZ01000014">
    <property type="protein sequence ID" value="GKU99475.1"/>
    <property type="molecule type" value="Genomic_DNA"/>
</dbReference>
<dbReference type="Proteomes" id="UP001054252">
    <property type="component" value="Unassembled WGS sequence"/>
</dbReference>
<reference evidence="2 3" key="1">
    <citation type="journal article" date="2021" name="Commun. Biol.">
        <title>The genome of Shorea leprosula (Dipterocarpaceae) highlights the ecological relevance of drought in aseasonal tropical rainforests.</title>
        <authorList>
            <person name="Ng K.K.S."/>
            <person name="Kobayashi M.J."/>
            <person name="Fawcett J.A."/>
            <person name="Hatakeyama M."/>
            <person name="Paape T."/>
            <person name="Ng C.H."/>
            <person name="Ang C.C."/>
            <person name="Tnah L.H."/>
            <person name="Lee C.T."/>
            <person name="Nishiyama T."/>
            <person name="Sese J."/>
            <person name="O'Brien M.J."/>
            <person name="Copetti D."/>
            <person name="Mohd Noor M.I."/>
            <person name="Ong R.C."/>
            <person name="Putra M."/>
            <person name="Sireger I.Z."/>
            <person name="Indrioko S."/>
            <person name="Kosugi Y."/>
            <person name="Izuno A."/>
            <person name="Isagi Y."/>
            <person name="Lee S.L."/>
            <person name="Shimizu K.K."/>
        </authorList>
    </citation>
    <scope>NUCLEOTIDE SEQUENCE [LARGE SCALE GENOMIC DNA]</scope>
    <source>
        <strain evidence="2">214</strain>
    </source>
</reference>
<keyword evidence="1" id="KW-0812">Transmembrane</keyword>
<evidence type="ECO:0000313" key="2">
    <source>
        <dbReference type="EMBL" id="GKU99475.1"/>
    </source>
</evidence>
<feature type="transmembrane region" description="Helical" evidence="1">
    <location>
        <begin position="18"/>
        <end position="37"/>
    </location>
</feature>
<keyword evidence="3" id="KW-1185">Reference proteome</keyword>
<organism evidence="2 3">
    <name type="scientific">Rubroshorea leprosula</name>
    <dbReference type="NCBI Taxonomy" id="152421"/>
    <lineage>
        <taxon>Eukaryota</taxon>
        <taxon>Viridiplantae</taxon>
        <taxon>Streptophyta</taxon>
        <taxon>Embryophyta</taxon>
        <taxon>Tracheophyta</taxon>
        <taxon>Spermatophyta</taxon>
        <taxon>Magnoliopsida</taxon>
        <taxon>eudicotyledons</taxon>
        <taxon>Gunneridae</taxon>
        <taxon>Pentapetalae</taxon>
        <taxon>rosids</taxon>
        <taxon>malvids</taxon>
        <taxon>Malvales</taxon>
        <taxon>Dipterocarpaceae</taxon>
        <taxon>Rubroshorea</taxon>
    </lineage>
</organism>
<keyword evidence="1" id="KW-1133">Transmembrane helix</keyword>
<keyword evidence="1" id="KW-0472">Membrane</keyword>
<evidence type="ECO:0000313" key="3">
    <source>
        <dbReference type="Proteomes" id="UP001054252"/>
    </source>
</evidence>
<name>A0AAV5ILK7_9ROSI</name>
<gene>
    <name evidence="2" type="ORF">SLEP1_g12325</name>
</gene>
<sequence length="57" mass="6338">MQPSSLRLGRPPPFGDSSGIFLCFFFLFLPLCCKLLLLQSLANHRDLLCLSVDLGLI</sequence>